<name>A0ABP7E4P7_9STAP</name>
<dbReference type="RefSeq" id="WP_344700689.1">
    <property type="nucleotide sequence ID" value="NZ_BAABCK010000004.1"/>
</dbReference>
<sequence>MNYNKSFKELFEDKLLRDYPEKIIKGMNEQTVVLQQIKTFCELNSLDYRQELKNLGFQQYRKGTILENEIPDLLEDIFPDKTIEKLGSIRECHSQLDTRINKFHKERKMSKKEYLKSIGFNVRRL</sequence>
<accession>A0ABP7E4P7</accession>
<keyword evidence="2" id="KW-1185">Reference proteome</keyword>
<reference evidence="2" key="1">
    <citation type="journal article" date="2019" name="Int. J. Syst. Evol. Microbiol.">
        <title>The Global Catalogue of Microorganisms (GCM) 10K type strain sequencing project: providing services to taxonomists for standard genome sequencing and annotation.</title>
        <authorList>
            <consortium name="The Broad Institute Genomics Platform"/>
            <consortium name="The Broad Institute Genome Sequencing Center for Infectious Disease"/>
            <person name="Wu L."/>
            <person name="Ma J."/>
        </authorList>
    </citation>
    <scope>NUCLEOTIDE SEQUENCE [LARGE SCALE GENOMIC DNA]</scope>
    <source>
        <strain evidence="2">JCM 16981</strain>
    </source>
</reference>
<evidence type="ECO:0000313" key="2">
    <source>
        <dbReference type="Proteomes" id="UP001500920"/>
    </source>
</evidence>
<dbReference type="EMBL" id="BAABCK010000004">
    <property type="protein sequence ID" value="GAA3714284.1"/>
    <property type="molecule type" value="Genomic_DNA"/>
</dbReference>
<dbReference type="Proteomes" id="UP001500920">
    <property type="component" value="Unassembled WGS sequence"/>
</dbReference>
<gene>
    <name evidence="1" type="ORF">GCM10022378_01270</name>
</gene>
<proteinExistence type="predicted"/>
<organism evidence="1 2">
    <name type="scientific">Salinicoccus jeotgali</name>
    <dbReference type="NCBI Taxonomy" id="381634"/>
    <lineage>
        <taxon>Bacteria</taxon>
        <taxon>Bacillati</taxon>
        <taxon>Bacillota</taxon>
        <taxon>Bacilli</taxon>
        <taxon>Bacillales</taxon>
        <taxon>Staphylococcaceae</taxon>
        <taxon>Salinicoccus</taxon>
    </lineage>
</organism>
<protein>
    <recommendedName>
        <fullName evidence="3">Transposase</fullName>
    </recommendedName>
</protein>
<evidence type="ECO:0000313" key="1">
    <source>
        <dbReference type="EMBL" id="GAA3714284.1"/>
    </source>
</evidence>
<comment type="caution">
    <text evidence="1">The sequence shown here is derived from an EMBL/GenBank/DDBJ whole genome shotgun (WGS) entry which is preliminary data.</text>
</comment>
<evidence type="ECO:0008006" key="3">
    <source>
        <dbReference type="Google" id="ProtNLM"/>
    </source>
</evidence>